<dbReference type="RefSeq" id="WP_181613826.1">
    <property type="nucleotide sequence ID" value="NZ_BAABAM010000004.1"/>
</dbReference>
<dbReference type="EMBL" id="JACDUR010000006">
    <property type="protein sequence ID" value="MBA2895136.1"/>
    <property type="molecule type" value="Genomic_DNA"/>
</dbReference>
<dbReference type="InterPro" id="IPR041380">
    <property type="entry name" value="Acetyltransf_17"/>
</dbReference>
<sequence length="386" mass="41646">MEIRDLTTDDLDQVLDARRRSFGPLGAADAERWRALVAPTLPEGRYLGAFLGGRLAASARLRRLTQWWHGRPQALAGVAGVIVNPEFRGRGVGTAIMGALLERAVEQGSAMSSLYPATTPIYRSLGYEHTGTLNRVTLPAEALRAIRPSSEVTLRRMTPADAPEVIELLGRLHGAARSSGPTSWEERTWRRWLGEEDDFLYMADDGFAVYRWDKGDLEVDGVHAGSAETARTLWSLIGSGSSVAKNVTANVAPDDPVFWLTRERTREQITAIRWMGRVLDVQGAIERRGYPSGLSLSAVVTVDDTLMAGNSGTWRIDVSGGSGTATSTGPTIEGSGARLGIGALTALYSGVPAATLRRAGLMAGDDEHDEALDTIFAATPYSLDYF</sequence>
<dbReference type="CDD" id="cd04301">
    <property type="entry name" value="NAT_SF"/>
    <property type="match status" value="1"/>
</dbReference>
<dbReference type="SUPFAM" id="SSF55718">
    <property type="entry name" value="SCP-like"/>
    <property type="match status" value="1"/>
</dbReference>
<organism evidence="2 3">
    <name type="scientific">Nonomuraea soli</name>
    <dbReference type="NCBI Taxonomy" id="1032476"/>
    <lineage>
        <taxon>Bacteria</taxon>
        <taxon>Bacillati</taxon>
        <taxon>Actinomycetota</taxon>
        <taxon>Actinomycetes</taxon>
        <taxon>Streptosporangiales</taxon>
        <taxon>Streptosporangiaceae</taxon>
        <taxon>Nonomuraea</taxon>
    </lineage>
</organism>
<feature type="domain" description="N-acetyltransferase" evidence="1">
    <location>
        <begin position="1"/>
        <end position="150"/>
    </location>
</feature>
<dbReference type="InterPro" id="IPR000182">
    <property type="entry name" value="GNAT_dom"/>
</dbReference>
<proteinExistence type="predicted"/>
<dbReference type="PANTHER" id="PTHR37817:SF1">
    <property type="entry name" value="N-ACETYLTRANSFERASE EIS"/>
    <property type="match status" value="1"/>
</dbReference>
<dbReference type="GO" id="GO:0030649">
    <property type="term" value="P:aminoglycoside antibiotic catabolic process"/>
    <property type="evidence" value="ECO:0007669"/>
    <property type="project" value="TreeGrafter"/>
</dbReference>
<protein>
    <submittedName>
        <fullName evidence="2">Putative acetyltransferase</fullName>
    </submittedName>
</protein>
<comment type="caution">
    <text evidence="2">The sequence shown here is derived from an EMBL/GenBank/DDBJ whole genome shotgun (WGS) entry which is preliminary data.</text>
</comment>
<dbReference type="Proteomes" id="UP000530928">
    <property type="component" value="Unassembled WGS sequence"/>
</dbReference>
<keyword evidence="3" id="KW-1185">Reference proteome</keyword>
<dbReference type="InterPro" id="IPR016181">
    <property type="entry name" value="Acyl_CoA_acyltransferase"/>
</dbReference>
<dbReference type="PANTHER" id="PTHR37817">
    <property type="entry name" value="N-ACETYLTRANSFERASE EIS"/>
    <property type="match status" value="1"/>
</dbReference>
<dbReference type="Gene3D" id="3.40.630.30">
    <property type="match status" value="2"/>
</dbReference>
<gene>
    <name evidence="2" type="ORF">HNR30_006508</name>
</gene>
<dbReference type="InterPro" id="IPR036527">
    <property type="entry name" value="SCP2_sterol-bd_dom_sf"/>
</dbReference>
<evidence type="ECO:0000313" key="3">
    <source>
        <dbReference type="Proteomes" id="UP000530928"/>
    </source>
</evidence>
<evidence type="ECO:0000259" key="1">
    <source>
        <dbReference type="PROSITE" id="PS51186"/>
    </source>
</evidence>
<name>A0A7W0HTW5_9ACTN</name>
<dbReference type="Pfam" id="PF17668">
    <property type="entry name" value="Acetyltransf_17"/>
    <property type="match status" value="1"/>
</dbReference>
<dbReference type="Gene3D" id="3.30.1050.10">
    <property type="entry name" value="SCP2 sterol-binding domain"/>
    <property type="match status" value="1"/>
</dbReference>
<dbReference type="SUPFAM" id="SSF55729">
    <property type="entry name" value="Acyl-CoA N-acyltransferases (Nat)"/>
    <property type="match status" value="1"/>
</dbReference>
<evidence type="ECO:0000313" key="2">
    <source>
        <dbReference type="EMBL" id="MBA2895136.1"/>
    </source>
</evidence>
<dbReference type="InterPro" id="IPR051554">
    <property type="entry name" value="Acetyltransferase_Eis"/>
</dbReference>
<dbReference type="AlphaFoldDB" id="A0A7W0HTW5"/>
<keyword evidence="2" id="KW-0808">Transferase</keyword>
<reference evidence="2 3" key="1">
    <citation type="submission" date="2020-07" db="EMBL/GenBank/DDBJ databases">
        <title>Genomic Encyclopedia of Type Strains, Phase IV (KMG-IV): sequencing the most valuable type-strain genomes for metagenomic binning, comparative biology and taxonomic classification.</title>
        <authorList>
            <person name="Goeker M."/>
        </authorList>
    </citation>
    <scope>NUCLEOTIDE SEQUENCE [LARGE SCALE GENOMIC DNA]</scope>
    <source>
        <strain evidence="2 3">DSM 45533</strain>
    </source>
</reference>
<dbReference type="PROSITE" id="PS51186">
    <property type="entry name" value="GNAT"/>
    <property type="match status" value="1"/>
</dbReference>
<dbReference type="Pfam" id="PF13527">
    <property type="entry name" value="Acetyltransf_9"/>
    <property type="match status" value="1"/>
</dbReference>
<dbReference type="Pfam" id="PF13530">
    <property type="entry name" value="SCP2_2"/>
    <property type="match status" value="1"/>
</dbReference>
<dbReference type="InterPro" id="IPR025559">
    <property type="entry name" value="Eis_dom"/>
</dbReference>
<dbReference type="GO" id="GO:0034069">
    <property type="term" value="F:aminoglycoside N-acetyltransferase activity"/>
    <property type="evidence" value="ECO:0007669"/>
    <property type="project" value="TreeGrafter"/>
</dbReference>
<accession>A0A7W0HTW5</accession>